<dbReference type="GO" id="GO:0004314">
    <property type="term" value="F:[acyl-carrier-protein] S-malonyltransferase activity"/>
    <property type="evidence" value="ECO:0007669"/>
    <property type="project" value="UniProtKB-EC"/>
</dbReference>
<evidence type="ECO:0000256" key="6">
    <source>
        <dbReference type="SAM" id="MobiDB-lite"/>
    </source>
</evidence>
<dbReference type="Proteomes" id="UP000680865">
    <property type="component" value="Unassembled WGS sequence"/>
</dbReference>
<comment type="similarity">
    <text evidence="4">Belongs to the fabD family.</text>
</comment>
<dbReference type="EMBL" id="BOQP01000007">
    <property type="protein sequence ID" value="GIM69682.1"/>
    <property type="molecule type" value="Genomic_DNA"/>
</dbReference>
<feature type="active site" evidence="5">
    <location>
        <position position="87"/>
    </location>
</feature>
<dbReference type="InterPro" id="IPR024925">
    <property type="entry name" value="Malonyl_CoA-ACP_transAc"/>
</dbReference>
<keyword evidence="1 4" id="KW-0808">Transferase</keyword>
<evidence type="ECO:0000313" key="9">
    <source>
        <dbReference type="Proteomes" id="UP000680865"/>
    </source>
</evidence>
<evidence type="ECO:0000256" key="2">
    <source>
        <dbReference type="ARBA" id="ARBA00023315"/>
    </source>
</evidence>
<dbReference type="SUPFAM" id="SSF52151">
    <property type="entry name" value="FabD/lysophospholipase-like"/>
    <property type="match status" value="1"/>
</dbReference>
<dbReference type="RefSeq" id="WP_280519322.1">
    <property type="nucleotide sequence ID" value="NZ_BAAATW010000005.1"/>
</dbReference>
<dbReference type="InterPro" id="IPR014043">
    <property type="entry name" value="Acyl_transferase_dom"/>
</dbReference>
<sequence>MLALAFAGQGFQEKGMGLDVFGHYPGLVQLATDILGYDLAELCRDDPDDLLTRTEYTQPAMYVVNALRHFERVRREDTPADFYLGHSLGEYNALLAAGVLDFETGLRLVRKRGELMAAASGGGMTAVLGVTVPELLDMLHEDGVDGVDLAGFNTDTQTVISGTLPVLEAAHRCLGQRRIRFSALRVSGPFHSRYMEPARAEFARYLSGFRFAEPRQPVIANVTGLPHESGAVAGLLAEQLVRPVRWTDSIRHLLALDPRVEFSEIGGESLVRMARTIRKRSGTDAEQSHHRKVSRGHVPV</sequence>
<evidence type="ECO:0000313" key="8">
    <source>
        <dbReference type="EMBL" id="GIM69682.1"/>
    </source>
</evidence>
<dbReference type="SUPFAM" id="SSF55048">
    <property type="entry name" value="Probable ACP-binding domain of malonyl-CoA ACP transacylase"/>
    <property type="match status" value="1"/>
</dbReference>
<evidence type="ECO:0000256" key="4">
    <source>
        <dbReference type="PIRNR" id="PIRNR000446"/>
    </source>
</evidence>
<dbReference type="PIRSF" id="PIRSF000446">
    <property type="entry name" value="Mct"/>
    <property type="match status" value="1"/>
</dbReference>
<organism evidence="8 9">
    <name type="scientific">Winogradskya consettensis</name>
    <dbReference type="NCBI Taxonomy" id="113560"/>
    <lineage>
        <taxon>Bacteria</taxon>
        <taxon>Bacillati</taxon>
        <taxon>Actinomycetota</taxon>
        <taxon>Actinomycetes</taxon>
        <taxon>Micromonosporales</taxon>
        <taxon>Micromonosporaceae</taxon>
        <taxon>Winogradskya</taxon>
    </lineage>
</organism>
<dbReference type="PANTHER" id="PTHR42681">
    <property type="entry name" value="MALONYL-COA-ACYL CARRIER PROTEIN TRANSACYLASE, MITOCHONDRIAL"/>
    <property type="match status" value="1"/>
</dbReference>
<feature type="domain" description="Malonyl-CoA:ACP transacylase (MAT)" evidence="7">
    <location>
        <begin position="5"/>
        <end position="293"/>
    </location>
</feature>
<comment type="caution">
    <text evidence="8">The sequence shown here is derived from an EMBL/GenBank/DDBJ whole genome shotgun (WGS) entry which is preliminary data.</text>
</comment>
<accession>A0A919SC42</accession>
<keyword evidence="2 4" id="KW-0012">Acyltransferase</keyword>
<comment type="catalytic activity">
    <reaction evidence="3 4">
        <text>holo-[ACP] + malonyl-CoA = malonyl-[ACP] + CoA</text>
        <dbReference type="Rhea" id="RHEA:41792"/>
        <dbReference type="Rhea" id="RHEA-COMP:9623"/>
        <dbReference type="Rhea" id="RHEA-COMP:9685"/>
        <dbReference type="ChEBI" id="CHEBI:57287"/>
        <dbReference type="ChEBI" id="CHEBI:57384"/>
        <dbReference type="ChEBI" id="CHEBI:64479"/>
        <dbReference type="ChEBI" id="CHEBI:78449"/>
        <dbReference type="EC" id="2.3.1.39"/>
    </reaction>
</comment>
<protein>
    <recommendedName>
        <fullName evidence="4">Malonyl CoA-acyl carrier protein transacylase</fullName>
        <ecNumber evidence="4">2.3.1.39</ecNumber>
    </recommendedName>
</protein>
<dbReference type="InterPro" id="IPR016035">
    <property type="entry name" value="Acyl_Trfase/lysoPLipase"/>
</dbReference>
<evidence type="ECO:0000256" key="3">
    <source>
        <dbReference type="ARBA" id="ARBA00048462"/>
    </source>
</evidence>
<evidence type="ECO:0000259" key="7">
    <source>
        <dbReference type="SMART" id="SM00827"/>
    </source>
</evidence>
<dbReference type="Gene3D" id="3.30.70.250">
    <property type="entry name" value="Malonyl-CoA ACP transacylase, ACP-binding"/>
    <property type="match status" value="1"/>
</dbReference>
<feature type="region of interest" description="Disordered" evidence="6">
    <location>
        <begin position="278"/>
        <end position="300"/>
    </location>
</feature>
<dbReference type="GO" id="GO:0006633">
    <property type="term" value="P:fatty acid biosynthetic process"/>
    <property type="evidence" value="ECO:0007669"/>
    <property type="project" value="TreeGrafter"/>
</dbReference>
<dbReference type="GO" id="GO:0005829">
    <property type="term" value="C:cytosol"/>
    <property type="evidence" value="ECO:0007669"/>
    <property type="project" value="TreeGrafter"/>
</dbReference>
<dbReference type="Gene3D" id="3.40.366.10">
    <property type="entry name" value="Malonyl-Coenzyme A Acyl Carrier Protein, domain 2"/>
    <property type="match status" value="1"/>
</dbReference>
<dbReference type="EC" id="2.3.1.39" evidence="4"/>
<reference evidence="8" key="1">
    <citation type="submission" date="2021-03" db="EMBL/GenBank/DDBJ databases">
        <title>Whole genome shotgun sequence of Actinoplanes consettensis NBRC 14913.</title>
        <authorList>
            <person name="Komaki H."/>
            <person name="Tamura T."/>
        </authorList>
    </citation>
    <scope>NUCLEOTIDE SEQUENCE</scope>
    <source>
        <strain evidence="8">NBRC 14913</strain>
    </source>
</reference>
<dbReference type="SMART" id="SM00827">
    <property type="entry name" value="PKS_AT"/>
    <property type="match status" value="1"/>
</dbReference>
<evidence type="ECO:0000256" key="5">
    <source>
        <dbReference type="PIRSR" id="PIRSR000446-1"/>
    </source>
</evidence>
<dbReference type="InterPro" id="IPR050858">
    <property type="entry name" value="Mal-CoA-ACP_Trans/PKS_FabD"/>
</dbReference>
<feature type="active site" evidence="5">
    <location>
        <position position="191"/>
    </location>
</feature>
<evidence type="ECO:0000256" key="1">
    <source>
        <dbReference type="ARBA" id="ARBA00022679"/>
    </source>
</evidence>
<proteinExistence type="inferred from homology"/>
<dbReference type="InterPro" id="IPR001227">
    <property type="entry name" value="Ac_transferase_dom_sf"/>
</dbReference>
<gene>
    <name evidence="8" type="ORF">Aco04nite_16460</name>
</gene>
<name>A0A919SC42_9ACTN</name>
<dbReference type="InterPro" id="IPR016036">
    <property type="entry name" value="Malonyl_transacylase_ACP-bd"/>
</dbReference>
<keyword evidence="9" id="KW-1185">Reference proteome</keyword>
<dbReference type="Pfam" id="PF00698">
    <property type="entry name" value="Acyl_transf_1"/>
    <property type="match status" value="1"/>
</dbReference>
<feature type="compositionally biased region" description="Basic residues" evidence="6">
    <location>
        <begin position="289"/>
        <end position="300"/>
    </location>
</feature>
<dbReference type="PANTHER" id="PTHR42681:SF1">
    <property type="entry name" value="MALONYL-COA-ACYL CARRIER PROTEIN TRANSACYLASE, MITOCHONDRIAL"/>
    <property type="match status" value="1"/>
</dbReference>
<dbReference type="AlphaFoldDB" id="A0A919SC42"/>